<keyword evidence="7 8" id="KW-0472">Membrane</keyword>
<feature type="transmembrane region" description="Helical" evidence="8">
    <location>
        <begin position="80"/>
        <end position="98"/>
    </location>
</feature>
<dbReference type="EMBL" id="JBHSMI010000025">
    <property type="protein sequence ID" value="MFC5403670.1"/>
    <property type="molecule type" value="Genomic_DNA"/>
</dbReference>
<keyword evidence="4" id="KW-0309">Germination</keyword>
<feature type="transmembrane region" description="Helical" evidence="8">
    <location>
        <begin position="269"/>
        <end position="287"/>
    </location>
</feature>
<comment type="subcellular location">
    <subcellularLocation>
        <location evidence="1">Membrane</location>
        <topology evidence="1">Multi-pass membrane protein</topology>
    </subcellularLocation>
</comment>
<dbReference type="Pfam" id="PF03845">
    <property type="entry name" value="Spore_permease"/>
    <property type="match status" value="1"/>
</dbReference>
<protein>
    <submittedName>
        <fullName evidence="9">Endospore germination permease</fullName>
    </submittedName>
</protein>
<keyword evidence="6 8" id="KW-1133">Transmembrane helix</keyword>
<reference evidence="10" key="1">
    <citation type="journal article" date="2019" name="Int. J. Syst. Evol. Microbiol.">
        <title>The Global Catalogue of Microorganisms (GCM) 10K type strain sequencing project: providing services to taxonomists for standard genome sequencing and annotation.</title>
        <authorList>
            <consortium name="The Broad Institute Genomics Platform"/>
            <consortium name="The Broad Institute Genome Sequencing Center for Infectious Disease"/>
            <person name="Wu L."/>
            <person name="Ma J."/>
        </authorList>
    </citation>
    <scope>NUCLEOTIDE SEQUENCE [LARGE SCALE GENOMIC DNA]</scope>
    <source>
        <strain evidence="10">CGMCC 1.18575</strain>
    </source>
</reference>
<evidence type="ECO:0000313" key="9">
    <source>
        <dbReference type="EMBL" id="MFC5403670.1"/>
    </source>
</evidence>
<feature type="transmembrane region" description="Helical" evidence="8">
    <location>
        <begin position="182"/>
        <end position="201"/>
    </location>
</feature>
<accession>A0ABW0HTR5</accession>
<evidence type="ECO:0000256" key="4">
    <source>
        <dbReference type="ARBA" id="ARBA00022544"/>
    </source>
</evidence>
<feature type="transmembrane region" description="Helical" evidence="8">
    <location>
        <begin position="118"/>
        <end position="136"/>
    </location>
</feature>
<evidence type="ECO:0000256" key="2">
    <source>
        <dbReference type="ARBA" id="ARBA00007998"/>
    </source>
</evidence>
<dbReference type="InterPro" id="IPR004761">
    <property type="entry name" value="Spore_GerAB"/>
</dbReference>
<evidence type="ECO:0000256" key="3">
    <source>
        <dbReference type="ARBA" id="ARBA00022448"/>
    </source>
</evidence>
<evidence type="ECO:0000313" key="10">
    <source>
        <dbReference type="Proteomes" id="UP001596113"/>
    </source>
</evidence>
<sequence>MNPSYTFLQFSFVMIMSIGILNHVLVIPVLLGVSGRDAWLSAIISFALLLPLLAIISAAAGKIGNKPLMHMLKNRYGRTLAFAISSVFVIYLLLSAAVTSKDLTTWTNSSYLPETPPFVIAATFIGLAYATAANGIRSIVYSSMILLPFVVLLGFFVSIANIPHKDYGLLFPLFEHGVAPMWRGITYAGSGLVELVLLLFMQQYLDKPMKFRGVFLLGLMLIGLTIGPLMGGLSEFGPLESKVQRYPAFEEWRLIKIGTYFEHVDFLSIFQWLSGAFVRLSFTLFLIGQFFNFNRWAFLVCSLLTLGLVMLPVSDISFVYYLRVYYFPVVFVCMIVAALVLLLLLLKRPAPSKSNKVNPA</sequence>
<feature type="transmembrane region" description="Helical" evidence="8">
    <location>
        <begin position="213"/>
        <end position="233"/>
    </location>
</feature>
<comment type="similarity">
    <text evidence="2">Belongs to the amino acid-polyamine-organocation (APC) superfamily. Spore germination protein (SGP) (TC 2.A.3.9) family.</text>
</comment>
<comment type="caution">
    <text evidence="9">The sequence shown here is derived from an EMBL/GenBank/DDBJ whole genome shotgun (WGS) entry which is preliminary data.</text>
</comment>
<dbReference type="RefSeq" id="WP_378133263.1">
    <property type="nucleotide sequence ID" value="NZ_JBHSMI010000025.1"/>
</dbReference>
<dbReference type="NCBIfam" id="TIGR00912">
    <property type="entry name" value="2A0309"/>
    <property type="match status" value="1"/>
</dbReference>
<evidence type="ECO:0000256" key="7">
    <source>
        <dbReference type="ARBA" id="ARBA00023136"/>
    </source>
</evidence>
<feature type="transmembrane region" description="Helical" evidence="8">
    <location>
        <begin position="12"/>
        <end position="33"/>
    </location>
</feature>
<keyword evidence="10" id="KW-1185">Reference proteome</keyword>
<dbReference type="Proteomes" id="UP001596113">
    <property type="component" value="Unassembled WGS sequence"/>
</dbReference>
<organism evidence="9 10">
    <name type="scientific">Cohnella soli</name>
    <dbReference type="NCBI Taxonomy" id="425005"/>
    <lineage>
        <taxon>Bacteria</taxon>
        <taxon>Bacillati</taxon>
        <taxon>Bacillota</taxon>
        <taxon>Bacilli</taxon>
        <taxon>Bacillales</taxon>
        <taxon>Paenibacillaceae</taxon>
        <taxon>Cohnella</taxon>
    </lineage>
</organism>
<evidence type="ECO:0000256" key="1">
    <source>
        <dbReference type="ARBA" id="ARBA00004141"/>
    </source>
</evidence>
<feature type="transmembrane region" description="Helical" evidence="8">
    <location>
        <begin position="296"/>
        <end position="313"/>
    </location>
</feature>
<evidence type="ECO:0000256" key="6">
    <source>
        <dbReference type="ARBA" id="ARBA00022989"/>
    </source>
</evidence>
<dbReference type="PANTHER" id="PTHR34975:SF2">
    <property type="entry name" value="SPORE GERMINATION PROTEIN A2"/>
    <property type="match status" value="1"/>
</dbReference>
<keyword evidence="5 8" id="KW-0812">Transmembrane</keyword>
<feature type="transmembrane region" description="Helical" evidence="8">
    <location>
        <begin position="325"/>
        <end position="346"/>
    </location>
</feature>
<evidence type="ECO:0000256" key="8">
    <source>
        <dbReference type="SAM" id="Phobius"/>
    </source>
</evidence>
<feature type="transmembrane region" description="Helical" evidence="8">
    <location>
        <begin position="143"/>
        <end position="162"/>
    </location>
</feature>
<feature type="transmembrane region" description="Helical" evidence="8">
    <location>
        <begin position="39"/>
        <end position="60"/>
    </location>
</feature>
<name>A0ABW0HTR5_9BACL</name>
<proteinExistence type="inferred from homology"/>
<gene>
    <name evidence="9" type="ORF">ACFPOF_13080</name>
</gene>
<dbReference type="PANTHER" id="PTHR34975">
    <property type="entry name" value="SPORE GERMINATION PROTEIN A2"/>
    <property type="match status" value="1"/>
</dbReference>
<keyword evidence="3" id="KW-0813">Transport</keyword>
<evidence type="ECO:0000256" key="5">
    <source>
        <dbReference type="ARBA" id="ARBA00022692"/>
    </source>
</evidence>